<dbReference type="InterPro" id="IPR010065">
    <property type="entry name" value="AA_ABC_transptr_permease_3TM"/>
</dbReference>
<evidence type="ECO:0000259" key="10">
    <source>
        <dbReference type="PROSITE" id="PS50928"/>
    </source>
</evidence>
<evidence type="ECO:0000256" key="2">
    <source>
        <dbReference type="ARBA" id="ARBA00010072"/>
    </source>
</evidence>
<dbReference type="Pfam" id="PF00528">
    <property type="entry name" value="BPD_transp_1"/>
    <property type="match status" value="1"/>
</dbReference>
<dbReference type="FunFam" id="1.10.3720.10:FF:000033">
    <property type="entry name" value="Polar amino acid ABC transporter permease"/>
    <property type="match status" value="1"/>
</dbReference>
<dbReference type="InterPro" id="IPR000515">
    <property type="entry name" value="MetI-like"/>
</dbReference>
<dbReference type="PANTHER" id="PTHR30614:SF20">
    <property type="entry name" value="GLUTAMINE TRANSPORT SYSTEM PERMEASE PROTEIN GLNP"/>
    <property type="match status" value="1"/>
</dbReference>
<dbReference type="EMBL" id="DXEU01000101">
    <property type="protein sequence ID" value="HIX52295.1"/>
    <property type="molecule type" value="Genomic_DNA"/>
</dbReference>
<feature type="domain" description="ABC transmembrane type-1" evidence="10">
    <location>
        <begin position="20"/>
        <end position="215"/>
    </location>
</feature>
<keyword evidence="7 9" id="KW-1133">Transmembrane helix</keyword>
<dbReference type="CDD" id="cd06261">
    <property type="entry name" value="TM_PBP2"/>
    <property type="match status" value="1"/>
</dbReference>
<dbReference type="InterPro" id="IPR035906">
    <property type="entry name" value="MetI-like_sf"/>
</dbReference>
<reference evidence="11" key="2">
    <citation type="submission" date="2021-04" db="EMBL/GenBank/DDBJ databases">
        <authorList>
            <person name="Gilroy R."/>
        </authorList>
    </citation>
    <scope>NUCLEOTIDE SEQUENCE</scope>
    <source>
        <strain evidence="11">ChiGjej4B4-12881</strain>
    </source>
</reference>
<comment type="subcellular location">
    <subcellularLocation>
        <location evidence="1 9">Cell membrane</location>
        <topology evidence="1 9">Multi-pass membrane protein</topology>
    </subcellularLocation>
</comment>
<dbReference type="GO" id="GO:0022857">
    <property type="term" value="F:transmembrane transporter activity"/>
    <property type="evidence" value="ECO:0007669"/>
    <property type="project" value="InterPro"/>
</dbReference>
<gene>
    <name evidence="11" type="ORF">IAA28_05780</name>
</gene>
<reference evidence="11" key="1">
    <citation type="journal article" date="2021" name="PeerJ">
        <title>Extensive microbial diversity within the chicken gut microbiome revealed by metagenomics and culture.</title>
        <authorList>
            <person name="Gilroy R."/>
            <person name="Ravi A."/>
            <person name="Getino M."/>
            <person name="Pursley I."/>
            <person name="Horton D.L."/>
            <person name="Alikhan N.F."/>
            <person name="Baker D."/>
            <person name="Gharbi K."/>
            <person name="Hall N."/>
            <person name="Watson M."/>
            <person name="Adriaenssens E.M."/>
            <person name="Foster-Nyarko E."/>
            <person name="Jarju S."/>
            <person name="Secka A."/>
            <person name="Antonio M."/>
            <person name="Oren A."/>
            <person name="Chaudhuri R.R."/>
            <person name="La Ragione R."/>
            <person name="Hildebrand F."/>
            <person name="Pallen M.J."/>
        </authorList>
    </citation>
    <scope>NUCLEOTIDE SEQUENCE</scope>
    <source>
        <strain evidence="11">ChiGjej4B4-12881</strain>
    </source>
</reference>
<dbReference type="PANTHER" id="PTHR30614">
    <property type="entry name" value="MEMBRANE COMPONENT OF AMINO ACID ABC TRANSPORTER"/>
    <property type="match status" value="1"/>
</dbReference>
<evidence type="ECO:0000256" key="4">
    <source>
        <dbReference type="ARBA" id="ARBA00022475"/>
    </source>
</evidence>
<feature type="transmembrane region" description="Helical" evidence="9">
    <location>
        <begin position="189"/>
        <end position="212"/>
    </location>
</feature>
<organism evidence="11 12">
    <name type="scientific">Candidatus Lachnoclostridium stercoripullorum</name>
    <dbReference type="NCBI Taxonomy" id="2838635"/>
    <lineage>
        <taxon>Bacteria</taxon>
        <taxon>Bacillati</taxon>
        <taxon>Bacillota</taxon>
        <taxon>Clostridia</taxon>
        <taxon>Lachnospirales</taxon>
        <taxon>Lachnospiraceae</taxon>
    </lineage>
</organism>
<dbReference type="Proteomes" id="UP000886780">
    <property type="component" value="Unassembled WGS sequence"/>
</dbReference>
<feature type="transmembrane region" description="Helical" evidence="9">
    <location>
        <begin position="20"/>
        <end position="44"/>
    </location>
</feature>
<keyword evidence="4" id="KW-1003">Cell membrane</keyword>
<keyword evidence="8 9" id="KW-0472">Membrane</keyword>
<dbReference type="GO" id="GO:0006865">
    <property type="term" value="P:amino acid transport"/>
    <property type="evidence" value="ECO:0007669"/>
    <property type="project" value="UniProtKB-KW"/>
</dbReference>
<proteinExistence type="inferred from homology"/>
<comment type="caution">
    <text evidence="11">The sequence shown here is derived from an EMBL/GenBank/DDBJ whole genome shotgun (WGS) entry which is preliminary data.</text>
</comment>
<keyword evidence="6" id="KW-0029">Amino-acid transport</keyword>
<evidence type="ECO:0000256" key="5">
    <source>
        <dbReference type="ARBA" id="ARBA00022692"/>
    </source>
</evidence>
<evidence type="ECO:0000256" key="7">
    <source>
        <dbReference type="ARBA" id="ARBA00022989"/>
    </source>
</evidence>
<name>A0A9D1W457_9FIRM</name>
<evidence type="ECO:0000313" key="12">
    <source>
        <dbReference type="Proteomes" id="UP000886780"/>
    </source>
</evidence>
<dbReference type="NCBIfam" id="TIGR01726">
    <property type="entry name" value="HEQRo_perm_3TM"/>
    <property type="match status" value="1"/>
</dbReference>
<sequence>MIDNIVKVWNGYWNLFLSGLGYTLLLSFITVFAGCIIGFFLALMRMSKWKVGNVKPLSAVVGVFVEIVRGTPLLLQLYFFYFLLPDLLYFWEPSKFTCITIALCLNSAAYVSEIIRAGIQAVDKGQTEAARSLGLNSHQAMVHVVMPQAVKNILPALCNEFVTMIKETSLASTFFVGELMTQYKSISGALYLTIEPLIIVGIIYFVVTFSLSKCVLAMERRMRAGD</sequence>
<evidence type="ECO:0000256" key="1">
    <source>
        <dbReference type="ARBA" id="ARBA00004651"/>
    </source>
</evidence>
<evidence type="ECO:0000256" key="8">
    <source>
        <dbReference type="ARBA" id="ARBA00023136"/>
    </source>
</evidence>
<evidence type="ECO:0000256" key="3">
    <source>
        <dbReference type="ARBA" id="ARBA00022448"/>
    </source>
</evidence>
<dbReference type="SUPFAM" id="SSF161098">
    <property type="entry name" value="MetI-like"/>
    <property type="match status" value="1"/>
</dbReference>
<dbReference type="AlphaFoldDB" id="A0A9D1W457"/>
<evidence type="ECO:0000313" key="11">
    <source>
        <dbReference type="EMBL" id="HIX52295.1"/>
    </source>
</evidence>
<dbReference type="PROSITE" id="PS51257">
    <property type="entry name" value="PROKAR_LIPOPROTEIN"/>
    <property type="match status" value="1"/>
</dbReference>
<accession>A0A9D1W457</accession>
<comment type="similarity">
    <text evidence="2">Belongs to the binding-protein-dependent transport system permease family. HisMQ subfamily.</text>
</comment>
<evidence type="ECO:0000256" key="9">
    <source>
        <dbReference type="RuleBase" id="RU363032"/>
    </source>
</evidence>
<keyword evidence="5 9" id="KW-0812">Transmembrane</keyword>
<protein>
    <submittedName>
        <fullName evidence="11">Amino acid ABC transporter permease</fullName>
    </submittedName>
</protein>
<dbReference type="InterPro" id="IPR043429">
    <property type="entry name" value="ArtM/GltK/GlnP/TcyL/YhdX-like"/>
</dbReference>
<dbReference type="PROSITE" id="PS50928">
    <property type="entry name" value="ABC_TM1"/>
    <property type="match status" value="1"/>
</dbReference>
<dbReference type="GO" id="GO:0043190">
    <property type="term" value="C:ATP-binding cassette (ABC) transporter complex"/>
    <property type="evidence" value="ECO:0007669"/>
    <property type="project" value="InterPro"/>
</dbReference>
<feature type="transmembrane region" description="Helical" evidence="9">
    <location>
        <begin position="56"/>
        <end position="84"/>
    </location>
</feature>
<keyword evidence="3 9" id="KW-0813">Transport</keyword>
<evidence type="ECO:0000256" key="6">
    <source>
        <dbReference type="ARBA" id="ARBA00022970"/>
    </source>
</evidence>
<dbReference type="Gene3D" id="1.10.3720.10">
    <property type="entry name" value="MetI-like"/>
    <property type="match status" value="1"/>
</dbReference>